<organism evidence="1 2">
    <name type="scientific">Hypoxylon rubiginosum</name>
    <dbReference type="NCBI Taxonomy" id="110542"/>
    <lineage>
        <taxon>Eukaryota</taxon>
        <taxon>Fungi</taxon>
        <taxon>Dikarya</taxon>
        <taxon>Ascomycota</taxon>
        <taxon>Pezizomycotina</taxon>
        <taxon>Sordariomycetes</taxon>
        <taxon>Xylariomycetidae</taxon>
        <taxon>Xylariales</taxon>
        <taxon>Hypoxylaceae</taxon>
        <taxon>Hypoxylon</taxon>
    </lineage>
</organism>
<protein>
    <submittedName>
        <fullName evidence="1">Uncharacterized protein</fullName>
    </submittedName>
</protein>
<dbReference type="Proteomes" id="UP001497680">
    <property type="component" value="Unassembled WGS sequence"/>
</dbReference>
<name>A0ACC0CNC0_9PEZI</name>
<dbReference type="EMBL" id="MU394383">
    <property type="protein sequence ID" value="KAI6081919.1"/>
    <property type="molecule type" value="Genomic_DNA"/>
</dbReference>
<reference evidence="1 2" key="1">
    <citation type="journal article" date="2022" name="New Phytol.">
        <title>Ecological generalism drives hyperdiversity of secondary metabolite gene clusters in xylarialean endophytes.</title>
        <authorList>
            <person name="Franco M.E.E."/>
            <person name="Wisecaver J.H."/>
            <person name="Arnold A.E."/>
            <person name="Ju Y.M."/>
            <person name="Slot J.C."/>
            <person name="Ahrendt S."/>
            <person name="Moore L.P."/>
            <person name="Eastman K.E."/>
            <person name="Scott K."/>
            <person name="Konkel Z."/>
            <person name="Mondo S.J."/>
            <person name="Kuo A."/>
            <person name="Hayes R.D."/>
            <person name="Haridas S."/>
            <person name="Andreopoulos B."/>
            <person name="Riley R."/>
            <person name="LaButti K."/>
            <person name="Pangilinan J."/>
            <person name="Lipzen A."/>
            <person name="Amirebrahimi M."/>
            <person name="Yan J."/>
            <person name="Adam C."/>
            <person name="Keymanesh K."/>
            <person name="Ng V."/>
            <person name="Louie K."/>
            <person name="Northen T."/>
            <person name="Drula E."/>
            <person name="Henrissat B."/>
            <person name="Hsieh H.M."/>
            <person name="Youens-Clark K."/>
            <person name="Lutzoni F."/>
            <person name="Miadlikowska J."/>
            <person name="Eastwood D.C."/>
            <person name="Hamelin R.C."/>
            <person name="Grigoriev I.V."/>
            <person name="U'Ren J.M."/>
        </authorList>
    </citation>
    <scope>NUCLEOTIDE SEQUENCE [LARGE SCALE GENOMIC DNA]</scope>
    <source>
        <strain evidence="1 2">ER1909</strain>
    </source>
</reference>
<evidence type="ECO:0000313" key="1">
    <source>
        <dbReference type="EMBL" id="KAI6081919.1"/>
    </source>
</evidence>
<keyword evidence="2" id="KW-1185">Reference proteome</keyword>
<comment type="caution">
    <text evidence="1">The sequence shown here is derived from an EMBL/GenBank/DDBJ whole genome shotgun (WGS) entry which is preliminary data.</text>
</comment>
<sequence length="133" mass="14672">MKYLTVLSFFGAALPLVLAECCNSPRTGNCAGGHEPTPCCGKGSCNLFCCACKNGCWTAKIKNRYNLVPDLFERDADSAFAMADKSNNGTVSLEDYLEYMNVGQGDEQIWVTWFQKHDKNGDGLITVDEIRLE</sequence>
<proteinExistence type="predicted"/>
<accession>A0ACC0CNC0</accession>
<evidence type="ECO:0000313" key="2">
    <source>
        <dbReference type="Proteomes" id="UP001497680"/>
    </source>
</evidence>
<gene>
    <name evidence="1" type="ORF">F4821DRAFT_264480</name>
</gene>